<organism evidence="3 6">
    <name type="scientific">Allgaiera indica</name>
    <dbReference type="NCBI Taxonomy" id="765699"/>
    <lineage>
        <taxon>Bacteria</taxon>
        <taxon>Pseudomonadati</taxon>
        <taxon>Pseudomonadota</taxon>
        <taxon>Alphaproteobacteria</taxon>
        <taxon>Rhodobacterales</taxon>
        <taxon>Paracoccaceae</taxon>
        <taxon>Allgaiera</taxon>
    </lineage>
</organism>
<protein>
    <submittedName>
        <fullName evidence="3">Glutathione S-transferase</fullName>
    </submittedName>
</protein>
<evidence type="ECO:0000259" key="2">
    <source>
        <dbReference type="PROSITE" id="PS50405"/>
    </source>
</evidence>
<dbReference type="SUPFAM" id="SSF47616">
    <property type="entry name" value="GST C-terminal domain-like"/>
    <property type="match status" value="1"/>
</dbReference>
<feature type="domain" description="GST N-terminal" evidence="1">
    <location>
        <begin position="1"/>
        <end position="84"/>
    </location>
</feature>
<dbReference type="PROSITE" id="PS50405">
    <property type="entry name" value="GST_CTER"/>
    <property type="match status" value="1"/>
</dbReference>
<dbReference type="PANTHER" id="PTHR44051">
    <property type="entry name" value="GLUTATHIONE S-TRANSFERASE-RELATED"/>
    <property type="match status" value="1"/>
</dbReference>
<dbReference type="PROSITE" id="PS50404">
    <property type="entry name" value="GST_NTER"/>
    <property type="match status" value="1"/>
</dbReference>
<evidence type="ECO:0000313" key="5">
    <source>
        <dbReference type="Proteomes" id="UP000199541"/>
    </source>
</evidence>
<evidence type="ECO:0000259" key="1">
    <source>
        <dbReference type="PROSITE" id="PS50404"/>
    </source>
</evidence>
<dbReference type="InterPro" id="IPR004046">
    <property type="entry name" value="GST_C"/>
</dbReference>
<gene>
    <name evidence="3" type="ORF">GCM10008024_03600</name>
    <name evidence="4" type="ORF">SAMN05444006_101189</name>
</gene>
<dbReference type="Pfam" id="PF13417">
    <property type="entry name" value="GST_N_3"/>
    <property type="match status" value="1"/>
</dbReference>
<name>A0AAN4ZYU1_9RHOB</name>
<evidence type="ECO:0000313" key="6">
    <source>
        <dbReference type="Proteomes" id="UP000634647"/>
    </source>
</evidence>
<reference evidence="4 5" key="2">
    <citation type="submission" date="2016-10" db="EMBL/GenBank/DDBJ databases">
        <authorList>
            <person name="Varghese N."/>
            <person name="Submissions S."/>
        </authorList>
    </citation>
    <scope>NUCLEOTIDE SEQUENCE [LARGE SCALE GENOMIC DNA]</scope>
    <source>
        <strain evidence="4 5">DSM 24802</strain>
    </source>
</reference>
<dbReference type="AlphaFoldDB" id="A0AAN4ZYU1"/>
<dbReference type="Gene3D" id="3.40.30.10">
    <property type="entry name" value="Glutaredoxin"/>
    <property type="match status" value="1"/>
</dbReference>
<dbReference type="Proteomes" id="UP000199541">
    <property type="component" value="Unassembled WGS sequence"/>
</dbReference>
<dbReference type="RefSeq" id="WP_035845209.1">
    <property type="nucleotide sequence ID" value="NZ_FNOB01000001.1"/>
</dbReference>
<feature type="domain" description="GST C-terminal" evidence="2">
    <location>
        <begin position="90"/>
        <end position="201"/>
    </location>
</feature>
<accession>A0AAN4ZYU1</accession>
<proteinExistence type="predicted"/>
<dbReference type="Pfam" id="PF00043">
    <property type="entry name" value="GST_C"/>
    <property type="match status" value="1"/>
</dbReference>
<dbReference type="CDD" id="cd03207">
    <property type="entry name" value="GST_C_8"/>
    <property type="match status" value="1"/>
</dbReference>
<dbReference type="EMBL" id="BNAB01000001">
    <property type="protein sequence ID" value="GHD98767.1"/>
    <property type="molecule type" value="Genomic_DNA"/>
</dbReference>
<dbReference type="PANTHER" id="PTHR44051:SF21">
    <property type="entry name" value="GLUTATHIONE S-TRANSFERASE FAMILY PROTEIN"/>
    <property type="match status" value="1"/>
</dbReference>
<keyword evidence="5" id="KW-1185">Reference proteome</keyword>
<dbReference type="EMBL" id="FNOB01000001">
    <property type="protein sequence ID" value="SDW06612.1"/>
    <property type="molecule type" value="Genomic_DNA"/>
</dbReference>
<evidence type="ECO:0000313" key="4">
    <source>
        <dbReference type="EMBL" id="SDW06612.1"/>
    </source>
</evidence>
<comment type="caution">
    <text evidence="3">The sequence shown here is derived from an EMBL/GenBank/DDBJ whole genome shotgun (WGS) entry which is preliminary data.</text>
</comment>
<dbReference type="InterPro" id="IPR036282">
    <property type="entry name" value="Glutathione-S-Trfase_C_sf"/>
</dbReference>
<sequence length="203" mass="22691">MLTLYHAPNSRSSRIVTLIDEMGVQDKVQIRDVEIHRMFPEGGGPDPANPHPEGKVPLLVDGEEMIRESPAIILYLLERFPGTGLGIEPGAARRGEFLSWIAYYGSVFEPVVMLTRRGIDDPFLRDNYRGLPEAFAAFRRALDQTPWLAGDRYTAADLLLSSAFGWWPEGRPDDPVICDWIDRCLARPSVARTMARDQPALAG</sequence>
<dbReference type="CDD" id="cd03046">
    <property type="entry name" value="GST_N_GTT1_like"/>
    <property type="match status" value="1"/>
</dbReference>
<dbReference type="SUPFAM" id="SSF52833">
    <property type="entry name" value="Thioredoxin-like"/>
    <property type="match status" value="1"/>
</dbReference>
<evidence type="ECO:0000313" key="3">
    <source>
        <dbReference type="EMBL" id="GHD98767.1"/>
    </source>
</evidence>
<reference evidence="3" key="1">
    <citation type="journal article" date="2014" name="Int. J. Syst. Evol. Microbiol.">
        <title>Complete genome sequence of Corynebacterium casei LMG S-19264T (=DSM 44701T), isolated from a smear-ripened cheese.</title>
        <authorList>
            <consortium name="US DOE Joint Genome Institute (JGI-PGF)"/>
            <person name="Walter F."/>
            <person name="Albersmeier A."/>
            <person name="Kalinowski J."/>
            <person name="Ruckert C."/>
        </authorList>
    </citation>
    <scope>NUCLEOTIDE SEQUENCE</scope>
    <source>
        <strain evidence="3">CGMCC 1.10859</strain>
    </source>
</reference>
<reference evidence="3" key="3">
    <citation type="submission" date="2023-06" db="EMBL/GenBank/DDBJ databases">
        <authorList>
            <person name="Sun Q."/>
            <person name="Zhou Y."/>
        </authorList>
    </citation>
    <scope>NUCLEOTIDE SEQUENCE</scope>
    <source>
        <strain evidence="3">CGMCC 1.10859</strain>
    </source>
</reference>
<dbReference type="InterPro" id="IPR010987">
    <property type="entry name" value="Glutathione-S-Trfase_C-like"/>
</dbReference>
<dbReference type="Gene3D" id="1.20.1050.10">
    <property type="match status" value="1"/>
</dbReference>
<dbReference type="InterPro" id="IPR004045">
    <property type="entry name" value="Glutathione_S-Trfase_N"/>
</dbReference>
<dbReference type="InterPro" id="IPR036249">
    <property type="entry name" value="Thioredoxin-like_sf"/>
</dbReference>
<dbReference type="Proteomes" id="UP000634647">
    <property type="component" value="Unassembled WGS sequence"/>
</dbReference>